<protein>
    <submittedName>
        <fullName evidence="2">Uncharacterized protein</fullName>
    </submittedName>
</protein>
<dbReference type="RefSeq" id="WP_338102425.1">
    <property type="nucleotide sequence ID" value="NZ_CP131060.1"/>
</dbReference>
<organism evidence="2 3">
    <name type="scientific">Methanolapillus millepedarum</name>
    <dbReference type="NCBI Taxonomy" id="3028296"/>
    <lineage>
        <taxon>Archaea</taxon>
        <taxon>Methanobacteriati</taxon>
        <taxon>Methanobacteriota</taxon>
        <taxon>Stenosarchaea group</taxon>
        <taxon>Methanomicrobia</taxon>
        <taxon>Methanosarcinales</taxon>
        <taxon>Methanosarcinaceae</taxon>
        <taxon>Methanolapillus</taxon>
    </lineage>
</organism>
<sequence>MIRKFIFLFCFIFFILATPIVAESGENNSETINTSFGPVQGISIYKTGIIKTSGEMPTQEISAEYWPKLDRMTDVIHDENLLASYSFIMGYGPSTKGYFSIGTCYNCEIKEEELDEIMDIVKKVGQGEGIEDVPIVIARVGPGTNATPPETIHDDSIPGFTLPMCLLAIAALIGINYKPKQKK</sequence>
<dbReference type="GeneID" id="89230760"/>
<accession>A0AA96ZWK6</accession>
<keyword evidence="1" id="KW-0472">Membrane</keyword>
<gene>
    <name evidence="2" type="ORF">MsAc7_16640</name>
</gene>
<dbReference type="EMBL" id="CP131060">
    <property type="protein sequence ID" value="WNY26092.1"/>
    <property type="molecule type" value="Genomic_DNA"/>
</dbReference>
<evidence type="ECO:0000313" key="2">
    <source>
        <dbReference type="EMBL" id="WNY26092.1"/>
    </source>
</evidence>
<evidence type="ECO:0000313" key="3">
    <source>
        <dbReference type="Proteomes" id="UP001303587"/>
    </source>
</evidence>
<keyword evidence="1" id="KW-0812">Transmembrane</keyword>
<dbReference type="Proteomes" id="UP001303587">
    <property type="component" value="Chromosome"/>
</dbReference>
<proteinExistence type="predicted"/>
<dbReference type="AlphaFoldDB" id="A0AA96ZWK6"/>
<feature type="transmembrane region" description="Helical" evidence="1">
    <location>
        <begin position="157"/>
        <end position="177"/>
    </location>
</feature>
<keyword evidence="1" id="KW-1133">Transmembrane helix</keyword>
<reference evidence="2 3" key="1">
    <citation type="submission" date="2023-07" db="EMBL/GenBank/DDBJ databases">
        <title>Closed genoem sequence of Methanosarcinaceae archaeon Ac7.</title>
        <authorList>
            <person name="Poehlein A."/>
            <person name="Protasov E."/>
            <person name="Platt K."/>
            <person name="Reeh H."/>
            <person name="Daniel R."/>
            <person name="Brune A."/>
        </authorList>
    </citation>
    <scope>NUCLEOTIDE SEQUENCE [LARGE SCALE GENOMIC DNA]</scope>
    <source>
        <strain evidence="2 3">Ac7</strain>
    </source>
</reference>
<name>A0AA96ZWK6_9EURY</name>
<keyword evidence="3" id="KW-1185">Reference proteome</keyword>
<evidence type="ECO:0000256" key="1">
    <source>
        <dbReference type="SAM" id="Phobius"/>
    </source>
</evidence>